<feature type="chain" id="PRO_5001632566" evidence="8">
    <location>
        <begin position="23"/>
        <end position="370"/>
    </location>
</feature>
<dbReference type="RefSeq" id="WP_032550612.1">
    <property type="nucleotide sequence ID" value="NZ_JFFR01000012.1"/>
</dbReference>
<dbReference type="EMBL" id="JFFR01000012">
    <property type="protein sequence ID" value="KDN29194.1"/>
    <property type="molecule type" value="Genomic_DNA"/>
</dbReference>
<feature type="signal peptide" evidence="8">
    <location>
        <begin position="1"/>
        <end position="22"/>
    </location>
</feature>
<dbReference type="Proteomes" id="UP000027219">
    <property type="component" value="Unassembled WGS sequence"/>
</dbReference>
<dbReference type="PANTHER" id="PTHR35093">
    <property type="entry name" value="OUTER MEMBRANE PROTEIN NMB0088-RELATED"/>
    <property type="match status" value="1"/>
</dbReference>
<dbReference type="OrthoDB" id="19849at2"/>
<accession>A0A066UYC8</accession>
<dbReference type="GO" id="GO:0009279">
    <property type="term" value="C:cell outer membrane"/>
    <property type="evidence" value="ECO:0007669"/>
    <property type="project" value="UniProtKB-SubCell"/>
</dbReference>
<organism evidence="9 10">
    <name type="scientific">Vibrio fortis</name>
    <dbReference type="NCBI Taxonomy" id="212667"/>
    <lineage>
        <taxon>Bacteria</taxon>
        <taxon>Pseudomonadati</taxon>
        <taxon>Pseudomonadota</taxon>
        <taxon>Gammaproteobacteria</taxon>
        <taxon>Vibrionales</taxon>
        <taxon>Vibrionaceae</taxon>
        <taxon>Vibrio</taxon>
    </lineage>
</organism>
<dbReference type="Pfam" id="PF03349">
    <property type="entry name" value="Toluene_X"/>
    <property type="match status" value="1"/>
</dbReference>
<keyword evidence="4" id="KW-0812">Transmembrane</keyword>
<evidence type="ECO:0000256" key="6">
    <source>
        <dbReference type="ARBA" id="ARBA00023136"/>
    </source>
</evidence>
<evidence type="ECO:0000256" key="3">
    <source>
        <dbReference type="ARBA" id="ARBA00022452"/>
    </source>
</evidence>
<keyword evidence="10" id="KW-1185">Reference proteome</keyword>
<protein>
    <submittedName>
        <fullName evidence="9">Long-chain fatty acid ABC transporter</fullName>
    </submittedName>
</protein>
<dbReference type="PANTHER" id="PTHR35093:SF8">
    <property type="entry name" value="OUTER MEMBRANE PROTEIN NMB0088-RELATED"/>
    <property type="match status" value="1"/>
</dbReference>
<evidence type="ECO:0000256" key="2">
    <source>
        <dbReference type="ARBA" id="ARBA00008163"/>
    </source>
</evidence>
<comment type="caution">
    <text evidence="9">The sequence shown here is derived from an EMBL/GenBank/DDBJ whole genome shotgun (WGS) entry which is preliminary data.</text>
</comment>
<keyword evidence="6" id="KW-0472">Membrane</keyword>
<reference evidence="9 10" key="1">
    <citation type="submission" date="2014-02" db="EMBL/GenBank/DDBJ databases">
        <title>Vibrio fortis Dalian14 Genome Sequencing.</title>
        <authorList>
            <person name="Wang Y."/>
            <person name="Song L."/>
            <person name="Liu G."/>
            <person name="Ding J."/>
        </authorList>
    </citation>
    <scope>NUCLEOTIDE SEQUENCE [LARGE SCALE GENOMIC DNA]</scope>
    <source>
        <strain evidence="9 10">Dalian14</strain>
    </source>
</reference>
<evidence type="ECO:0000256" key="1">
    <source>
        <dbReference type="ARBA" id="ARBA00004571"/>
    </source>
</evidence>
<dbReference type="SUPFAM" id="SSF56935">
    <property type="entry name" value="Porins"/>
    <property type="match status" value="1"/>
</dbReference>
<dbReference type="AlphaFoldDB" id="A0A066UYC8"/>
<comment type="subcellular location">
    <subcellularLocation>
        <location evidence="1">Cell outer membrane</location>
        <topology evidence="1">Multi-pass membrane protein</topology>
    </subcellularLocation>
</comment>
<keyword evidence="5 8" id="KW-0732">Signal</keyword>
<gene>
    <name evidence="9" type="ORF">VFDL14_18290</name>
</gene>
<evidence type="ECO:0000256" key="8">
    <source>
        <dbReference type="SAM" id="SignalP"/>
    </source>
</evidence>
<sequence>MKTPLIALPIIMVGVLTSVAHAGGLNLSQIATTKSVGTAGTGNVTAKDASAVITNAAALSSIEDDAWILGVQYLDVKSTFVRSDSQAETTGSSGSVLPHLSYAARLNERWVTGAALHAAGGIGVEYSQGVGANPALLIKENSIAAVNLTSSLSYELTDTLSLGGSLILQHASLKTEAIQDRTLEGDSLELGFGLSVNHHITHTTQLGISYQSQFDHDLELDKANDFGVSSELTWVRGFNLGVQHVLNEDLALLLSTNLETWQDYDEKYSTTYSLGVGVEYTYEDWLLYTGISGDTSPLDSHNRDVLLPLDQQWRIGVGAERKISSDLHLGLSYQYQDLGKAEIDANSGLFQPTGSYSTNRVHFITLSLRH</sequence>
<dbReference type="InterPro" id="IPR005017">
    <property type="entry name" value="OMPP1/FadL/TodX"/>
</dbReference>
<comment type="similarity">
    <text evidence="2">Belongs to the OmpP1/FadL family.</text>
</comment>
<evidence type="ECO:0000256" key="4">
    <source>
        <dbReference type="ARBA" id="ARBA00022692"/>
    </source>
</evidence>
<evidence type="ECO:0000256" key="5">
    <source>
        <dbReference type="ARBA" id="ARBA00022729"/>
    </source>
</evidence>
<evidence type="ECO:0000313" key="9">
    <source>
        <dbReference type="EMBL" id="KDN29194.1"/>
    </source>
</evidence>
<name>A0A066UYC8_9VIBR</name>
<dbReference type="STRING" id="212667.VFDL14_18290"/>
<keyword evidence="3" id="KW-1134">Transmembrane beta strand</keyword>
<dbReference type="Gene3D" id="2.40.160.60">
    <property type="entry name" value="Outer membrane protein transport protein (OMPP1/FadL/TodX)"/>
    <property type="match status" value="1"/>
</dbReference>
<proteinExistence type="inferred from homology"/>
<dbReference type="GO" id="GO:0015483">
    <property type="term" value="F:long-chain fatty acid transporting porin activity"/>
    <property type="evidence" value="ECO:0007669"/>
    <property type="project" value="TreeGrafter"/>
</dbReference>
<evidence type="ECO:0000256" key="7">
    <source>
        <dbReference type="ARBA" id="ARBA00023237"/>
    </source>
</evidence>
<keyword evidence="7" id="KW-0998">Cell outer membrane</keyword>
<evidence type="ECO:0000313" key="10">
    <source>
        <dbReference type="Proteomes" id="UP000027219"/>
    </source>
</evidence>